<dbReference type="PROSITE" id="PS51257">
    <property type="entry name" value="PROKAR_LIPOPROTEIN"/>
    <property type="match status" value="1"/>
</dbReference>
<name>A0A9D2QZT3_9FIRM</name>
<evidence type="ECO:0000256" key="1">
    <source>
        <dbReference type="ARBA" id="ARBA00008520"/>
    </source>
</evidence>
<dbReference type="InterPro" id="IPR050490">
    <property type="entry name" value="Bact_solute-bd_prot1"/>
</dbReference>
<comment type="similarity">
    <text evidence="1">Belongs to the bacterial solute-binding protein 1 family.</text>
</comment>
<dbReference type="PANTHER" id="PTHR43649">
    <property type="entry name" value="ARABINOSE-BINDING PROTEIN-RELATED"/>
    <property type="match status" value="1"/>
</dbReference>
<evidence type="ECO:0000313" key="6">
    <source>
        <dbReference type="EMBL" id="HJD32252.1"/>
    </source>
</evidence>
<reference evidence="6" key="2">
    <citation type="submission" date="2021-04" db="EMBL/GenBank/DDBJ databases">
        <authorList>
            <person name="Gilroy R."/>
        </authorList>
    </citation>
    <scope>NUCLEOTIDE SEQUENCE</scope>
    <source>
        <strain evidence="6">ChiHjej8B7-25341</strain>
    </source>
</reference>
<gene>
    <name evidence="6" type="ORF">H9912_09965</name>
</gene>
<feature type="chain" id="PRO_5038605448" evidence="5">
    <location>
        <begin position="21"/>
        <end position="487"/>
    </location>
</feature>
<dbReference type="InterPro" id="IPR006059">
    <property type="entry name" value="SBP"/>
</dbReference>
<sequence>MKKRWMAVILAGFLAMGSLAGCGSWEQTESEGGSDVPATAEETAEAPVSEADVSTGDNDAVNAEAFGIDLNLNLDDALQGQYAGQEITVFCCTGEFSEPLQESIDAFEQLSGAKVNLYVYSFDELNTKISLAFTGDEDMDVCCFVSAYMETYNSLGQLADLTELSEQYGAPSYNWDGFAEALISRTSDEDGVYAVPYQICEMMDFYRKDLLESPEVQAQYLEATGKELSLPTTPEELAEIASFFTQSQNPDSPTTYGYIEQGITNALLWSWMGKLGYYGGDMFGDDWSVQFNNEAGEKAMEWGKSMLVSQPDNWNELGFDEINTLMASGEAFICENWSSAYPSLNTGEMEGKIGCMVTAGDSPVLSGWSLGINALSEKQELAWKFIEFCTSEDGELTRVDNGVAPARDINMQRVVEAGEDSGFYEALAESLSCEKTVWGDVCLPYLGSQGTSIIDTYTQSVYKGEMEVKDGLNAMQADIEAAMASVQ</sequence>
<feature type="compositionally biased region" description="Low complexity" evidence="4">
    <location>
        <begin position="36"/>
        <end position="51"/>
    </location>
</feature>
<dbReference type="Gene3D" id="3.40.190.10">
    <property type="entry name" value="Periplasmic binding protein-like II"/>
    <property type="match status" value="1"/>
</dbReference>
<dbReference type="PANTHER" id="PTHR43649:SF34">
    <property type="entry name" value="ABC TRANSPORTER PERIPLASMIC-BINDING PROTEIN YCJN-RELATED"/>
    <property type="match status" value="1"/>
</dbReference>
<dbReference type="Proteomes" id="UP000823851">
    <property type="component" value="Unassembled WGS sequence"/>
</dbReference>
<keyword evidence="3 5" id="KW-0732">Signal</keyword>
<evidence type="ECO:0000313" key="7">
    <source>
        <dbReference type="Proteomes" id="UP000823851"/>
    </source>
</evidence>
<dbReference type="AlphaFoldDB" id="A0A9D2QZT3"/>
<evidence type="ECO:0000256" key="4">
    <source>
        <dbReference type="SAM" id="MobiDB-lite"/>
    </source>
</evidence>
<dbReference type="EMBL" id="DWUW01000283">
    <property type="protein sequence ID" value="HJD32252.1"/>
    <property type="molecule type" value="Genomic_DNA"/>
</dbReference>
<evidence type="ECO:0000256" key="5">
    <source>
        <dbReference type="SAM" id="SignalP"/>
    </source>
</evidence>
<evidence type="ECO:0000256" key="2">
    <source>
        <dbReference type="ARBA" id="ARBA00022448"/>
    </source>
</evidence>
<evidence type="ECO:0000256" key="3">
    <source>
        <dbReference type="ARBA" id="ARBA00022729"/>
    </source>
</evidence>
<dbReference type="Pfam" id="PF13416">
    <property type="entry name" value="SBP_bac_8"/>
    <property type="match status" value="1"/>
</dbReference>
<feature type="signal peptide" evidence="5">
    <location>
        <begin position="1"/>
        <end position="20"/>
    </location>
</feature>
<organism evidence="6 7">
    <name type="scientific">Candidatus Eisenbergiella stercorigallinarum</name>
    <dbReference type="NCBI Taxonomy" id="2838557"/>
    <lineage>
        <taxon>Bacteria</taxon>
        <taxon>Bacillati</taxon>
        <taxon>Bacillota</taxon>
        <taxon>Clostridia</taxon>
        <taxon>Lachnospirales</taxon>
        <taxon>Lachnospiraceae</taxon>
        <taxon>Eisenbergiella</taxon>
    </lineage>
</organism>
<proteinExistence type="inferred from homology"/>
<keyword evidence="2" id="KW-0813">Transport</keyword>
<reference evidence="6" key="1">
    <citation type="journal article" date="2021" name="PeerJ">
        <title>Extensive microbial diversity within the chicken gut microbiome revealed by metagenomics and culture.</title>
        <authorList>
            <person name="Gilroy R."/>
            <person name="Ravi A."/>
            <person name="Getino M."/>
            <person name="Pursley I."/>
            <person name="Horton D.L."/>
            <person name="Alikhan N.F."/>
            <person name="Baker D."/>
            <person name="Gharbi K."/>
            <person name="Hall N."/>
            <person name="Watson M."/>
            <person name="Adriaenssens E.M."/>
            <person name="Foster-Nyarko E."/>
            <person name="Jarju S."/>
            <person name="Secka A."/>
            <person name="Antonio M."/>
            <person name="Oren A."/>
            <person name="Chaudhuri R.R."/>
            <person name="La Ragione R."/>
            <person name="Hildebrand F."/>
            <person name="Pallen M.J."/>
        </authorList>
    </citation>
    <scope>NUCLEOTIDE SEQUENCE</scope>
    <source>
        <strain evidence="6">ChiHjej8B7-25341</strain>
    </source>
</reference>
<feature type="region of interest" description="Disordered" evidence="4">
    <location>
        <begin position="25"/>
        <end position="56"/>
    </location>
</feature>
<protein>
    <submittedName>
        <fullName evidence="6">Extracellular solute-binding protein</fullName>
    </submittedName>
</protein>
<dbReference type="SUPFAM" id="SSF53850">
    <property type="entry name" value="Periplasmic binding protein-like II"/>
    <property type="match status" value="1"/>
</dbReference>
<accession>A0A9D2QZT3</accession>
<comment type="caution">
    <text evidence="6">The sequence shown here is derived from an EMBL/GenBank/DDBJ whole genome shotgun (WGS) entry which is preliminary data.</text>
</comment>